<dbReference type="EMBL" id="VSRR010037301">
    <property type="protein sequence ID" value="MPC73682.1"/>
    <property type="molecule type" value="Genomic_DNA"/>
</dbReference>
<feature type="region of interest" description="Disordered" evidence="1">
    <location>
        <begin position="1"/>
        <end position="28"/>
    </location>
</feature>
<evidence type="ECO:0000256" key="1">
    <source>
        <dbReference type="SAM" id="MobiDB-lite"/>
    </source>
</evidence>
<reference evidence="2 3" key="1">
    <citation type="submission" date="2019-05" db="EMBL/GenBank/DDBJ databases">
        <title>Another draft genome of Portunus trituberculatus and its Hox gene families provides insights of decapod evolution.</title>
        <authorList>
            <person name="Jeong J.-H."/>
            <person name="Song I."/>
            <person name="Kim S."/>
            <person name="Choi T."/>
            <person name="Kim D."/>
            <person name="Ryu S."/>
            <person name="Kim W."/>
        </authorList>
    </citation>
    <scope>NUCLEOTIDE SEQUENCE [LARGE SCALE GENOMIC DNA]</scope>
    <source>
        <tissue evidence="2">Muscle</tissue>
    </source>
</reference>
<evidence type="ECO:0000313" key="3">
    <source>
        <dbReference type="Proteomes" id="UP000324222"/>
    </source>
</evidence>
<feature type="compositionally biased region" description="Basic residues" evidence="1">
    <location>
        <begin position="79"/>
        <end position="90"/>
    </location>
</feature>
<keyword evidence="3" id="KW-1185">Reference proteome</keyword>
<dbReference type="Proteomes" id="UP000324222">
    <property type="component" value="Unassembled WGS sequence"/>
</dbReference>
<accession>A0A5B7HQW6</accession>
<proteinExistence type="predicted"/>
<name>A0A5B7HQW6_PORTR</name>
<protein>
    <submittedName>
        <fullName evidence="2">Uncharacterized protein</fullName>
    </submittedName>
</protein>
<evidence type="ECO:0000313" key="2">
    <source>
        <dbReference type="EMBL" id="MPC73682.1"/>
    </source>
</evidence>
<dbReference type="AlphaFoldDB" id="A0A5B7HQW6"/>
<gene>
    <name evidence="2" type="ORF">E2C01_068018</name>
</gene>
<organism evidence="2 3">
    <name type="scientific">Portunus trituberculatus</name>
    <name type="common">Swimming crab</name>
    <name type="synonym">Neptunus trituberculatus</name>
    <dbReference type="NCBI Taxonomy" id="210409"/>
    <lineage>
        <taxon>Eukaryota</taxon>
        <taxon>Metazoa</taxon>
        <taxon>Ecdysozoa</taxon>
        <taxon>Arthropoda</taxon>
        <taxon>Crustacea</taxon>
        <taxon>Multicrustacea</taxon>
        <taxon>Malacostraca</taxon>
        <taxon>Eumalacostraca</taxon>
        <taxon>Eucarida</taxon>
        <taxon>Decapoda</taxon>
        <taxon>Pleocyemata</taxon>
        <taxon>Brachyura</taxon>
        <taxon>Eubrachyura</taxon>
        <taxon>Portunoidea</taxon>
        <taxon>Portunidae</taxon>
        <taxon>Portuninae</taxon>
        <taxon>Portunus</taxon>
    </lineage>
</organism>
<sequence>MLRGRWGLPRPPPPTRTMQPPTSLSAPRPTELPILQFLQQTRNQCPMCLPLLPLLHPLPCAPHCSSAPVPVCSTSSGGRRPKLINHHHRSPSMPRSLIREATTPPLNAWGRLRPH</sequence>
<feature type="region of interest" description="Disordered" evidence="1">
    <location>
        <begin position="71"/>
        <end position="102"/>
    </location>
</feature>
<comment type="caution">
    <text evidence="2">The sequence shown here is derived from an EMBL/GenBank/DDBJ whole genome shotgun (WGS) entry which is preliminary data.</text>
</comment>